<dbReference type="InParanoid" id="A0A2K1JQR8"/>
<dbReference type="Gramene" id="Pp3c12_14234V3.1">
    <property type="protein sequence ID" value="PAC:32974074.CDS.1"/>
    <property type="gene ID" value="Pp3c12_14234"/>
</dbReference>
<protein>
    <submittedName>
        <fullName evidence="2 3">Uncharacterized protein</fullName>
    </submittedName>
</protein>
<accession>A0A2K1JQR8</accession>
<reference evidence="2 4" key="1">
    <citation type="journal article" date="2008" name="Science">
        <title>The Physcomitrella genome reveals evolutionary insights into the conquest of land by plants.</title>
        <authorList>
            <person name="Rensing S."/>
            <person name="Lang D."/>
            <person name="Zimmer A."/>
            <person name="Terry A."/>
            <person name="Salamov A."/>
            <person name="Shapiro H."/>
            <person name="Nishiyama T."/>
            <person name="Perroud P.-F."/>
            <person name="Lindquist E."/>
            <person name="Kamisugi Y."/>
            <person name="Tanahashi T."/>
            <person name="Sakakibara K."/>
            <person name="Fujita T."/>
            <person name="Oishi K."/>
            <person name="Shin-I T."/>
            <person name="Kuroki Y."/>
            <person name="Toyoda A."/>
            <person name="Suzuki Y."/>
            <person name="Hashimoto A."/>
            <person name="Yamaguchi K."/>
            <person name="Sugano A."/>
            <person name="Kohara Y."/>
            <person name="Fujiyama A."/>
            <person name="Anterola A."/>
            <person name="Aoki S."/>
            <person name="Ashton N."/>
            <person name="Barbazuk W.B."/>
            <person name="Barker E."/>
            <person name="Bennetzen J."/>
            <person name="Bezanilla M."/>
            <person name="Blankenship R."/>
            <person name="Cho S.H."/>
            <person name="Dutcher S."/>
            <person name="Estelle M."/>
            <person name="Fawcett J.A."/>
            <person name="Gundlach H."/>
            <person name="Hanada K."/>
            <person name="Heyl A."/>
            <person name="Hicks K.A."/>
            <person name="Hugh J."/>
            <person name="Lohr M."/>
            <person name="Mayer K."/>
            <person name="Melkozernov A."/>
            <person name="Murata T."/>
            <person name="Nelson D."/>
            <person name="Pils B."/>
            <person name="Prigge M."/>
            <person name="Reiss B."/>
            <person name="Renner T."/>
            <person name="Rombauts S."/>
            <person name="Rushton P."/>
            <person name="Sanderfoot A."/>
            <person name="Schween G."/>
            <person name="Shiu S.-H."/>
            <person name="Stueber K."/>
            <person name="Theodoulou F.L."/>
            <person name="Tu H."/>
            <person name="Van de Peer Y."/>
            <person name="Verrier P.J."/>
            <person name="Waters E."/>
            <person name="Wood A."/>
            <person name="Yang L."/>
            <person name="Cove D."/>
            <person name="Cuming A."/>
            <person name="Hasebe M."/>
            <person name="Lucas S."/>
            <person name="Mishler D.B."/>
            <person name="Reski R."/>
            <person name="Grigoriev I."/>
            <person name="Quatrano R.S."/>
            <person name="Boore J.L."/>
        </authorList>
    </citation>
    <scope>NUCLEOTIDE SEQUENCE [LARGE SCALE GENOMIC DNA]</scope>
    <source>
        <strain evidence="3 4">cv. Gransden 2004</strain>
    </source>
</reference>
<dbReference type="EMBL" id="ABEU02000012">
    <property type="protein sequence ID" value="PNR43883.1"/>
    <property type="molecule type" value="Genomic_DNA"/>
</dbReference>
<name>A0A2K1JQR8_PHYPA</name>
<feature type="region of interest" description="Disordered" evidence="1">
    <location>
        <begin position="1"/>
        <end position="25"/>
    </location>
</feature>
<evidence type="ECO:0000313" key="4">
    <source>
        <dbReference type="Proteomes" id="UP000006727"/>
    </source>
</evidence>
<gene>
    <name evidence="2" type="ORF">PHYPA_016266</name>
</gene>
<sequence>MALESSSDPILTIPFSSRSPSPPPENIEQQSVFLFFGISVSLCFEIDQTLSIPLSLSESQKTSIISENHPRQTRARALRAELQLS</sequence>
<keyword evidence="4" id="KW-1185">Reference proteome</keyword>
<proteinExistence type="predicted"/>
<evidence type="ECO:0000256" key="1">
    <source>
        <dbReference type="SAM" id="MobiDB-lite"/>
    </source>
</evidence>
<evidence type="ECO:0000313" key="3">
    <source>
        <dbReference type="EnsemblPlants" id="PAC:32974074.CDS.1"/>
    </source>
</evidence>
<reference evidence="3" key="3">
    <citation type="submission" date="2020-12" db="UniProtKB">
        <authorList>
            <consortium name="EnsemblPlants"/>
        </authorList>
    </citation>
    <scope>IDENTIFICATION</scope>
</reference>
<organism evidence="2">
    <name type="scientific">Physcomitrium patens</name>
    <name type="common">Spreading-leaved earth moss</name>
    <name type="synonym">Physcomitrella patens</name>
    <dbReference type="NCBI Taxonomy" id="3218"/>
    <lineage>
        <taxon>Eukaryota</taxon>
        <taxon>Viridiplantae</taxon>
        <taxon>Streptophyta</taxon>
        <taxon>Embryophyta</taxon>
        <taxon>Bryophyta</taxon>
        <taxon>Bryophytina</taxon>
        <taxon>Bryopsida</taxon>
        <taxon>Funariidae</taxon>
        <taxon>Funariales</taxon>
        <taxon>Funariaceae</taxon>
        <taxon>Physcomitrium</taxon>
    </lineage>
</organism>
<dbReference type="AlphaFoldDB" id="A0A2K1JQR8"/>
<evidence type="ECO:0000313" key="2">
    <source>
        <dbReference type="EMBL" id="PNR43883.1"/>
    </source>
</evidence>
<dbReference type="EnsemblPlants" id="Pp3c12_14234V3.1">
    <property type="protein sequence ID" value="PAC:32974074.CDS.1"/>
    <property type="gene ID" value="Pp3c12_14234"/>
</dbReference>
<reference evidence="2 4" key="2">
    <citation type="journal article" date="2018" name="Plant J.">
        <title>The Physcomitrella patens chromosome-scale assembly reveals moss genome structure and evolution.</title>
        <authorList>
            <person name="Lang D."/>
            <person name="Ullrich K.K."/>
            <person name="Murat F."/>
            <person name="Fuchs J."/>
            <person name="Jenkins J."/>
            <person name="Haas F.B."/>
            <person name="Piednoel M."/>
            <person name="Gundlach H."/>
            <person name="Van Bel M."/>
            <person name="Meyberg R."/>
            <person name="Vives C."/>
            <person name="Morata J."/>
            <person name="Symeonidi A."/>
            <person name="Hiss M."/>
            <person name="Muchero W."/>
            <person name="Kamisugi Y."/>
            <person name="Saleh O."/>
            <person name="Blanc G."/>
            <person name="Decker E.L."/>
            <person name="van Gessel N."/>
            <person name="Grimwood J."/>
            <person name="Hayes R.D."/>
            <person name="Graham S.W."/>
            <person name="Gunter L.E."/>
            <person name="McDaniel S.F."/>
            <person name="Hoernstein S.N.W."/>
            <person name="Larsson A."/>
            <person name="Li F.W."/>
            <person name="Perroud P.F."/>
            <person name="Phillips J."/>
            <person name="Ranjan P."/>
            <person name="Rokshar D.S."/>
            <person name="Rothfels C.J."/>
            <person name="Schneider L."/>
            <person name="Shu S."/>
            <person name="Stevenson D.W."/>
            <person name="Thummler F."/>
            <person name="Tillich M."/>
            <person name="Villarreal Aguilar J.C."/>
            <person name="Widiez T."/>
            <person name="Wong G.K."/>
            <person name="Wymore A."/>
            <person name="Zhang Y."/>
            <person name="Zimmer A.D."/>
            <person name="Quatrano R.S."/>
            <person name="Mayer K.F.X."/>
            <person name="Goodstein D."/>
            <person name="Casacuberta J.M."/>
            <person name="Vandepoele K."/>
            <person name="Reski R."/>
            <person name="Cuming A.C."/>
            <person name="Tuskan G.A."/>
            <person name="Maumus F."/>
            <person name="Salse J."/>
            <person name="Schmutz J."/>
            <person name="Rensing S.A."/>
        </authorList>
    </citation>
    <scope>NUCLEOTIDE SEQUENCE [LARGE SCALE GENOMIC DNA]</scope>
    <source>
        <strain evidence="3 4">cv. Gransden 2004</strain>
    </source>
</reference>
<dbReference type="Proteomes" id="UP000006727">
    <property type="component" value="Chromosome 12"/>
</dbReference>